<dbReference type="InterPro" id="IPR001578">
    <property type="entry name" value="Peptidase_C12_UCH"/>
</dbReference>
<dbReference type="PRINTS" id="PR00707">
    <property type="entry name" value="UBCTHYDRLASE"/>
</dbReference>
<evidence type="ECO:0000313" key="12">
    <source>
        <dbReference type="Proteomes" id="UP000005222"/>
    </source>
</evidence>
<dbReference type="STRING" id="559304.G8YIG8"/>
<feature type="site" description="Important for enzyme activity" evidence="7">
    <location>
        <position position="193"/>
    </location>
</feature>
<dbReference type="GO" id="GO:0016579">
    <property type="term" value="P:protein deubiquitination"/>
    <property type="evidence" value="ECO:0007669"/>
    <property type="project" value="TreeGrafter"/>
</dbReference>
<dbReference type="CDD" id="cd09616">
    <property type="entry name" value="Peptidase_C12_UCH_L1_L3"/>
    <property type="match status" value="1"/>
</dbReference>
<dbReference type="OMA" id="VCIPLAP"/>
<dbReference type="Proteomes" id="UP000005222">
    <property type="component" value="Chromosome G"/>
</dbReference>
<comment type="catalytic activity">
    <reaction evidence="1 7 8">
        <text>Thiol-dependent hydrolysis of ester, thioester, amide, peptide and isopeptide bonds formed by the C-terminal Gly of ubiquitin (a 76-residue protein attached to proteins as an intracellular targeting signal).</text>
        <dbReference type="EC" id="3.4.19.12"/>
    </reaction>
</comment>
<dbReference type="GO" id="GO:0006511">
    <property type="term" value="P:ubiquitin-dependent protein catabolic process"/>
    <property type="evidence" value="ECO:0007669"/>
    <property type="project" value="UniProtKB-UniRule"/>
</dbReference>
<dbReference type="Gene3D" id="3.40.532.10">
    <property type="entry name" value="Peptidase C12, ubiquitin carboxyl-terminal hydrolase"/>
    <property type="match status" value="1"/>
</dbReference>
<dbReference type="AlphaFoldDB" id="G8YIG8"/>
<evidence type="ECO:0000256" key="8">
    <source>
        <dbReference type="RuleBase" id="RU361215"/>
    </source>
</evidence>
<feature type="active site" description="Proton donor" evidence="7">
    <location>
        <position position="177"/>
    </location>
</feature>
<dbReference type="InParanoid" id="G8YIG8"/>
<dbReference type="MEROPS" id="C12.002"/>
<dbReference type="EC" id="3.4.19.12" evidence="8"/>
<proteinExistence type="inferred from homology"/>
<dbReference type="GO" id="GO:0005737">
    <property type="term" value="C:cytoplasm"/>
    <property type="evidence" value="ECO:0007669"/>
    <property type="project" value="TreeGrafter"/>
</dbReference>
<evidence type="ECO:0000256" key="3">
    <source>
        <dbReference type="ARBA" id="ARBA00022670"/>
    </source>
</evidence>
<dbReference type="InterPro" id="IPR038765">
    <property type="entry name" value="Papain-like_cys_pep_sf"/>
</dbReference>
<reference evidence="12" key="2">
    <citation type="journal article" date="2012" name="G3 (Bethesda)">
        <title>Pichia sorbitophila, an interspecies yeast hybrid reveals early steps of genome resolution following polyploidization.</title>
        <authorList>
            <person name="Leh Louis V."/>
            <person name="Despons L."/>
            <person name="Friedrich A."/>
            <person name="Martin T."/>
            <person name="Durrens P."/>
            <person name="Casaregola S."/>
            <person name="Neuveglise C."/>
            <person name="Fairhead C."/>
            <person name="Marck C."/>
            <person name="Cruz J.A."/>
            <person name="Straub M.L."/>
            <person name="Kugler V."/>
            <person name="Sacerdot C."/>
            <person name="Uzunov Z."/>
            <person name="Thierry A."/>
            <person name="Weiss S."/>
            <person name="Bleykasten C."/>
            <person name="De Montigny J."/>
            <person name="Jacques N."/>
            <person name="Jung P."/>
            <person name="Lemaire M."/>
            <person name="Mallet S."/>
            <person name="Morel G."/>
            <person name="Richard G.F."/>
            <person name="Sarkar A."/>
            <person name="Savel G."/>
            <person name="Schacherer J."/>
            <person name="Seret M.L."/>
            <person name="Talla E."/>
            <person name="Samson G."/>
            <person name="Jubin C."/>
            <person name="Poulain J."/>
            <person name="Vacherie B."/>
            <person name="Barbe V."/>
            <person name="Pelletier E."/>
            <person name="Sherman D.J."/>
            <person name="Westhof E."/>
            <person name="Weissenbach J."/>
            <person name="Baret P.V."/>
            <person name="Wincker P."/>
            <person name="Gaillardin C."/>
            <person name="Dujon B."/>
            <person name="Souciet J.L."/>
        </authorList>
    </citation>
    <scope>NUCLEOTIDE SEQUENCE [LARGE SCALE GENOMIC DNA]</scope>
    <source>
        <strain evidence="12">ATCC MYA-4447 / BCRC 22081 / CBS 7064 / NBRC 10061 / NRRL Y-12695</strain>
    </source>
</reference>
<name>G8YIG8_PICSO</name>
<dbReference type="EMBL" id="FO082053">
    <property type="protein sequence ID" value="CCE80113.1"/>
    <property type="molecule type" value="Genomic_DNA"/>
</dbReference>
<evidence type="ECO:0000256" key="6">
    <source>
        <dbReference type="ARBA" id="ARBA00022807"/>
    </source>
</evidence>
<dbReference type="PANTHER" id="PTHR10589:SF17">
    <property type="entry name" value="UBIQUITIN CARBOXYL-TERMINAL HYDROLASE"/>
    <property type="match status" value="1"/>
</dbReference>
<dbReference type="GO" id="GO:0004843">
    <property type="term" value="F:cysteine-type deubiquitinase activity"/>
    <property type="evidence" value="ECO:0007669"/>
    <property type="project" value="UniProtKB-UniRule"/>
</dbReference>
<keyword evidence="4 7" id="KW-0833">Ubl conjugation pathway</keyword>
<reference evidence="10" key="1">
    <citation type="submission" date="2011-10" db="EMBL/GenBank/DDBJ databases">
        <authorList>
            <person name="Genoscope - CEA"/>
        </authorList>
    </citation>
    <scope>NUCLEOTIDE SEQUENCE</scope>
</reference>
<comment type="similarity">
    <text evidence="2 7 8">Belongs to the peptidase C12 family.</text>
</comment>
<evidence type="ECO:0000256" key="1">
    <source>
        <dbReference type="ARBA" id="ARBA00000707"/>
    </source>
</evidence>
<evidence type="ECO:0000256" key="4">
    <source>
        <dbReference type="ARBA" id="ARBA00022786"/>
    </source>
</evidence>
<dbReference type="Pfam" id="PF01088">
    <property type="entry name" value="Peptidase_C12"/>
    <property type="match status" value="1"/>
</dbReference>
<evidence type="ECO:0000256" key="7">
    <source>
        <dbReference type="PROSITE-ProRule" id="PRU01393"/>
    </source>
</evidence>
<dbReference type="PANTHER" id="PTHR10589">
    <property type="entry name" value="UBIQUITIN CARBOXYL-TERMINAL HYDROLASE"/>
    <property type="match status" value="1"/>
</dbReference>
<protein>
    <recommendedName>
        <fullName evidence="8">Ubiquitin carboxyl-terminal hydrolase</fullName>
        <ecNumber evidence="8">3.4.19.12</ecNumber>
    </recommendedName>
</protein>
<feature type="domain" description="UCH catalytic" evidence="9">
    <location>
        <begin position="11"/>
        <end position="245"/>
    </location>
</feature>
<keyword evidence="3 7" id="KW-0645">Protease</keyword>
<keyword evidence="6 7" id="KW-0788">Thiol protease</keyword>
<keyword evidence="5 7" id="KW-0378">Hydrolase</keyword>
<evidence type="ECO:0000313" key="11">
    <source>
        <dbReference type="EMBL" id="CCE80878.1"/>
    </source>
</evidence>
<feature type="site" description="Transition state stabilizer" evidence="7">
    <location>
        <position position="96"/>
    </location>
</feature>
<evidence type="ECO:0000256" key="5">
    <source>
        <dbReference type="ARBA" id="ARBA00022801"/>
    </source>
</evidence>
<dbReference type="FunFam" id="3.40.532.10:FF:000006">
    <property type="entry name" value="Ubiquitin carboxyl-terminal hydrolase"/>
    <property type="match status" value="1"/>
</dbReference>
<dbReference type="SUPFAM" id="SSF54001">
    <property type="entry name" value="Cysteine proteinases"/>
    <property type="match status" value="1"/>
</dbReference>
<gene>
    <name evidence="10" type="primary">Piso0_003211</name>
    <name evidence="10" type="ORF">GNLVRS01_PISO0G07332g</name>
    <name evidence="11" type="ORF">GNLVRS01_PISO0H07333g</name>
</gene>
<dbReference type="HOGENOM" id="CLU_054406_0_2_1"/>
<dbReference type="InterPro" id="IPR036959">
    <property type="entry name" value="Peptidase_C12_UCH_sf"/>
</dbReference>
<organism evidence="10 12">
    <name type="scientific">Pichia sorbitophila (strain ATCC MYA-4447 / BCRC 22081 / CBS 7064 / NBRC 10061 / NRRL Y-12695)</name>
    <name type="common">Hybrid yeast</name>
    <dbReference type="NCBI Taxonomy" id="559304"/>
    <lineage>
        <taxon>Eukaryota</taxon>
        <taxon>Fungi</taxon>
        <taxon>Dikarya</taxon>
        <taxon>Ascomycota</taxon>
        <taxon>Saccharomycotina</taxon>
        <taxon>Pichiomycetes</taxon>
        <taxon>Debaryomycetaceae</taxon>
        <taxon>Millerozyma</taxon>
    </lineage>
</organism>
<feature type="active site" description="Nucleophile" evidence="7">
    <location>
        <position position="102"/>
    </location>
</feature>
<keyword evidence="12" id="KW-1185">Reference proteome</keyword>
<accession>G8YIG8</accession>
<evidence type="ECO:0000256" key="2">
    <source>
        <dbReference type="ARBA" id="ARBA00009326"/>
    </source>
</evidence>
<dbReference type="PROSITE" id="PS52048">
    <property type="entry name" value="UCH_DOMAIN"/>
    <property type="match status" value="1"/>
</dbReference>
<dbReference type="EMBL" id="FO082052">
    <property type="protein sequence ID" value="CCE80878.1"/>
    <property type="molecule type" value="Genomic_DNA"/>
</dbReference>
<dbReference type="OrthoDB" id="427186at2759"/>
<dbReference type="Proteomes" id="UP000005222">
    <property type="component" value="Chromosome H"/>
</dbReference>
<evidence type="ECO:0000313" key="10">
    <source>
        <dbReference type="EMBL" id="CCE80113.1"/>
    </source>
</evidence>
<sequence>MSTGNMADRKRVIPLESSPAIFNSLAKKLGLSPVLGFHDVFSITEPDLLAMIPQPVFAVVMLFPLTKGYEQYRVNEDQHKEIYQNEKQATVKWFKQTIGNGCGLYALLHVLANLPNDFILDHSILSEFLMKRLGESKSVEDTARLVESLENTIQLDENFGTQGQTSAPDPSESVDLHFITFVKGKDNHLYELDGRRQGPIDLGEYAFGDDSNIINDPHLIDKIKFYMDNADEENKHNFAMIALGPSDD</sequence>
<dbReference type="eggNOG" id="KOG1415">
    <property type="taxonomic scope" value="Eukaryota"/>
</dbReference>
<dbReference type="FunCoup" id="G8YIG8">
    <property type="interactions" value="883"/>
</dbReference>
<evidence type="ECO:0000259" key="9">
    <source>
        <dbReference type="PROSITE" id="PS52048"/>
    </source>
</evidence>